<dbReference type="AlphaFoldDB" id="A0A8T0VTU2"/>
<dbReference type="Proteomes" id="UP000823388">
    <property type="component" value="Chromosome 2N"/>
</dbReference>
<evidence type="ECO:0000256" key="2">
    <source>
        <dbReference type="SAM" id="MobiDB-lite"/>
    </source>
</evidence>
<sequence>MTISQSTPTGSSNSTNAGLQLGATDNVENAVENAVPLASSAQDESGVRSFIPPIQDHQHRTGRDSSTASTSQELWGSLTSYMRSSQLGPVLAVALVVFIILMQVTIIVLLTRSPQVQMAPHGISTGSLGNSKESIEWLQKRLSLLSEEMQLAEAHMETMRREFAWLRSHLERLERLRGST</sequence>
<evidence type="ECO:0000256" key="3">
    <source>
        <dbReference type="SAM" id="Phobius"/>
    </source>
</evidence>
<keyword evidence="1" id="KW-0175">Coiled coil</keyword>
<dbReference type="EMBL" id="CM029040">
    <property type="protein sequence ID" value="KAG2637036.1"/>
    <property type="molecule type" value="Genomic_DNA"/>
</dbReference>
<feature type="compositionally biased region" description="Polar residues" evidence="2">
    <location>
        <begin position="1"/>
        <end position="18"/>
    </location>
</feature>
<keyword evidence="3" id="KW-1133">Transmembrane helix</keyword>
<organism evidence="4 5">
    <name type="scientific">Panicum virgatum</name>
    <name type="common">Blackwell switchgrass</name>
    <dbReference type="NCBI Taxonomy" id="38727"/>
    <lineage>
        <taxon>Eukaryota</taxon>
        <taxon>Viridiplantae</taxon>
        <taxon>Streptophyta</taxon>
        <taxon>Embryophyta</taxon>
        <taxon>Tracheophyta</taxon>
        <taxon>Spermatophyta</taxon>
        <taxon>Magnoliopsida</taxon>
        <taxon>Liliopsida</taxon>
        <taxon>Poales</taxon>
        <taxon>Poaceae</taxon>
        <taxon>PACMAD clade</taxon>
        <taxon>Panicoideae</taxon>
        <taxon>Panicodae</taxon>
        <taxon>Paniceae</taxon>
        <taxon>Panicinae</taxon>
        <taxon>Panicum</taxon>
        <taxon>Panicum sect. Hiantes</taxon>
    </lineage>
</organism>
<evidence type="ECO:0000256" key="1">
    <source>
        <dbReference type="SAM" id="Coils"/>
    </source>
</evidence>
<keyword evidence="3" id="KW-0812">Transmembrane</keyword>
<accession>A0A8T0VTU2</accession>
<keyword evidence="3" id="KW-0472">Membrane</keyword>
<keyword evidence="5" id="KW-1185">Reference proteome</keyword>
<feature type="coiled-coil region" evidence="1">
    <location>
        <begin position="135"/>
        <end position="176"/>
    </location>
</feature>
<dbReference type="GO" id="GO:0043069">
    <property type="term" value="P:negative regulation of programmed cell death"/>
    <property type="evidence" value="ECO:0007669"/>
    <property type="project" value="TreeGrafter"/>
</dbReference>
<proteinExistence type="predicted"/>
<gene>
    <name evidence="4" type="ORF">PVAP13_2NG490803</name>
</gene>
<dbReference type="PANTHER" id="PTHR47666">
    <property type="entry name" value="PROTEIN VASCULAR ASSOCIATED DEATH 1, CHLOROPLASTIC"/>
    <property type="match status" value="1"/>
</dbReference>
<protein>
    <submittedName>
        <fullName evidence="4">Uncharacterized protein</fullName>
    </submittedName>
</protein>
<evidence type="ECO:0000313" key="5">
    <source>
        <dbReference type="Proteomes" id="UP000823388"/>
    </source>
</evidence>
<evidence type="ECO:0000313" key="4">
    <source>
        <dbReference type="EMBL" id="KAG2637036.1"/>
    </source>
</evidence>
<dbReference type="PANTHER" id="PTHR47666:SF1">
    <property type="entry name" value="PROTEIN VASCULAR ASSOCIATED DEATH 1, CHLOROPLASTIC"/>
    <property type="match status" value="1"/>
</dbReference>
<feature type="region of interest" description="Disordered" evidence="2">
    <location>
        <begin position="1"/>
        <end position="20"/>
    </location>
</feature>
<comment type="caution">
    <text evidence="4">The sequence shown here is derived from an EMBL/GenBank/DDBJ whole genome shotgun (WGS) entry which is preliminary data.</text>
</comment>
<reference evidence="4" key="1">
    <citation type="submission" date="2020-05" db="EMBL/GenBank/DDBJ databases">
        <title>WGS assembly of Panicum virgatum.</title>
        <authorList>
            <person name="Lovell J.T."/>
            <person name="Jenkins J."/>
            <person name="Shu S."/>
            <person name="Juenger T.E."/>
            <person name="Schmutz J."/>
        </authorList>
    </citation>
    <scope>NUCLEOTIDE SEQUENCE</scope>
    <source>
        <strain evidence="4">AP13</strain>
    </source>
</reference>
<feature type="transmembrane region" description="Helical" evidence="3">
    <location>
        <begin position="87"/>
        <end position="110"/>
    </location>
</feature>
<name>A0A8T0VTU2_PANVG</name>